<evidence type="ECO:0000313" key="1">
    <source>
        <dbReference type="EMBL" id="SMF61730.1"/>
    </source>
</evidence>
<dbReference type="InterPro" id="IPR051200">
    <property type="entry name" value="Host-pathogen_enzymatic-act"/>
</dbReference>
<dbReference type="InterPro" id="IPR019405">
    <property type="entry name" value="Lactonase_7-beta_prop"/>
</dbReference>
<organism evidence="1 2">
    <name type="scientific">Allosphingosinicella indica</name>
    <dbReference type="NCBI Taxonomy" id="941907"/>
    <lineage>
        <taxon>Bacteria</taxon>
        <taxon>Pseudomonadati</taxon>
        <taxon>Pseudomonadota</taxon>
        <taxon>Alphaproteobacteria</taxon>
        <taxon>Sphingomonadales</taxon>
        <taxon>Sphingomonadaceae</taxon>
        <taxon>Allosphingosinicella</taxon>
    </lineage>
</organism>
<sequence>MPVSAIAALLLAAAPPLPDGSAGTLLIGNKGEDSISFVDLATGREVARRDTGKNPHEIAISPDGKRAALVAYGGNSIDLFDIASREKTGTIDLGANQAPHGIVWLKDGRIVATTEKSDTIVVVGADLKTVTAIPTGQKASHMVAVSPDAARAYVANMQSGSASVIDLKAGRKIADLPAGKEPEGLALTPDGGQLWVADRQGDVVRVFDTKSLKPVGEVAVGKNPIRIVVTPDGRTAITSNLGGGDLSLIDVASRKVTRTITLSGQQGAGQVTILLNADGSRLYVAETGIDRIAEIDLFTGKLIGRLPAGKNGDGLAIAP</sequence>
<accession>A0A1X7G024</accession>
<gene>
    <name evidence="1" type="ORF">SAMN06295910_0723</name>
</gene>
<dbReference type="SUPFAM" id="SSF51004">
    <property type="entry name" value="C-terminal (heme d1) domain of cytochrome cd1-nitrite reductase"/>
    <property type="match status" value="1"/>
</dbReference>
<dbReference type="PANTHER" id="PTHR47197">
    <property type="entry name" value="PROTEIN NIRF"/>
    <property type="match status" value="1"/>
</dbReference>
<name>A0A1X7G024_9SPHN</name>
<proteinExistence type="predicted"/>
<protein>
    <submittedName>
        <fullName evidence="1">40-residue YVTN family beta-propeller repeat-containing protein</fullName>
    </submittedName>
</protein>
<dbReference type="Gene3D" id="2.130.10.10">
    <property type="entry name" value="YVTN repeat-like/Quinoprotein amine dehydrogenase"/>
    <property type="match status" value="2"/>
</dbReference>
<dbReference type="RefSeq" id="WP_085217559.1">
    <property type="nucleotide sequence ID" value="NZ_LT840185.1"/>
</dbReference>
<dbReference type="OrthoDB" id="145213at2"/>
<dbReference type="EMBL" id="LT840185">
    <property type="protein sequence ID" value="SMF61730.1"/>
    <property type="molecule type" value="Genomic_DNA"/>
</dbReference>
<keyword evidence="2" id="KW-1185">Reference proteome</keyword>
<dbReference type="InterPro" id="IPR015943">
    <property type="entry name" value="WD40/YVTN_repeat-like_dom_sf"/>
</dbReference>
<reference evidence="2" key="1">
    <citation type="submission" date="2017-04" db="EMBL/GenBank/DDBJ databases">
        <authorList>
            <person name="Varghese N."/>
            <person name="Submissions S."/>
        </authorList>
    </citation>
    <scope>NUCLEOTIDE SEQUENCE [LARGE SCALE GENOMIC DNA]</scope>
    <source>
        <strain evidence="2">Dd16</strain>
    </source>
</reference>
<dbReference type="InterPro" id="IPR011048">
    <property type="entry name" value="Haem_d1_sf"/>
</dbReference>
<dbReference type="PANTHER" id="PTHR47197:SF3">
    <property type="entry name" value="DIHYDRO-HEME D1 DEHYDROGENASE"/>
    <property type="match status" value="1"/>
</dbReference>
<dbReference type="AlphaFoldDB" id="A0A1X7G024"/>
<dbReference type="Pfam" id="PF10282">
    <property type="entry name" value="Lactonase"/>
    <property type="match status" value="1"/>
</dbReference>
<evidence type="ECO:0000313" key="2">
    <source>
        <dbReference type="Proteomes" id="UP000192934"/>
    </source>
</evidence>
<dbReference type="Proteomes" id="UP000192934">
    <property type="component" value="Chromosome I"/>
</dbReference>
<dbReference type="STRING" id="941907.SAMN06295910_0723"/>